<dbReference type="Pfam" id="PF00581">
    <property type="entry name" value="Rhodanese"/>
    <property type="match status" value="1"/>
</dbReference>
<feature type="domain" description="Rhodanese" evidence="1">
    <location>
        <begin position="12"/>
        <end position="91"/>
    </location>
</feature>
<keyword evidence="3" id="KW-1185">Reference proteome</keyword>
<dbReference type="Gene3D" id="3.40.250.10">
    <property type="entry name" value="Rhodanese-like domain"/>
    <property type="match status" value="1"/>
</dbReference>
<dbReference type="Proteomes" id="UP001249959">
    <property type="component" value="Unassembled WGS sequence"/>
</dbReference>
<reference evidence="2 3" key="1">
    <citation type="submission" date="2023-09" db="EMBL/GenBank/DDBJ databases">
        <title>Aquirufa genomes.</title>
        <authorList>
            <person name="Pitt A."/>
        </authorList>
    </citation>
    <scope>NUCLEOTIDE SEQUENCE [LARGE SCALE GENOMIC DNA]</scope>
    <source>
        <strain evidence="2 3">LEOWEIH-7C</strain>
    </source>
</reference>
<dbReference type="EMBL" id="JAVNWW010000001">
    <property type="protein sequence ID" value="MDU0807851.1"/>
    <property type="molecule type" value="Genomic_DNA"/>
</dbReference>
<dbReference type="PANTHER" id="PTHR43031:SF1">
    <property type="entry name" value="PYRIDINE NUCLEOTIDE-DISULPHIDE OXIDOREDUCTASE"/>
    <property type="match status" value="1"/>
</dbReference>
<sequence length="93" mass="10275">MQSISANDFKENFSALSLLDIRTPRERADFDLGGIHIPLDDLLARINELNPTVLYTVICYNGTQSQIACRLLTSKGYQAQNVTGGLEAYLSLP</sequence>
<gene>
    <name evidence="2" type="ORF">PQG45_02245</name>
</gene>
<evidence type="ECO:0000259" key="1">
    <source>
        <dbReference type="PROSITE" id="PS50206"/>
    </source>
</evidence>
<organism evidence="2 3">
    <name type="scientific">Aquirufa regiilacus</name>
    <dbReference type="NCBI Taxonomy" id="3024868"/>
    <lineage>
        <taxon>Bacteria</taxon>
        <taxon>Pseudomonadati</taxon>
        <taxon>Bacteroidota</taxon>
        <taxon>Cytophagia</taxon>
        <taxon>Cytophagales</taxon>
        <taxon>Flectobacillaceae</taxon>
        <taxon>Aquirufa</taxon>
    </lineage>
</organism>
<dbReference type="PANTHER" id="PTHR43031">
    <property type="entry name" value="FAD-DEPENDENT OXIDOREDUCTASE"/>
    <property type="match status" value="1"/>
</dbReference>
<dbReference type="InterPro" id="IPR001763">
    <property type="entry name" value="Rhodanese-like_dom"/>
</dbReference>
<evidence type="ECO:0000313" key="3">
    <source>
        <dbReference type="Proteomes" id="UP001249959"/>
    </source>
</evidence>
<dbReference type="RefSeq" id="WP_315576685.1">
    <property type="nucleotide sequence ID" value="NZ_JARDXH010000004.1"/>
</dbReference>
<dbReference type="SUPFAM" id="SSF52821">
    <property type="entry name" value="Rhodanese/Cell cycle control phosphatase"/>
    <property type="match status" value="1"/>
</dbReference>
<comment type="caution">
    <text evidence="2">The sequence shown here is derived from an EMBL/GenBank/DDBJ whole genome shotgun (WGS) entry which is preliminary data.</text>
</comment>
<protein>
    <recommendedName>
        <fullName evidence="1">Rhodanese domain-containing protein</fullName>
    </recommendedName>
</protein>
<dbReference type="InterPro" id="IPR050229">
    <property type="entry name" value="GlpE_sulfurtransferase"/>
</dbReference>
<evidence type="ECO:0000313" key="2">
    <source>
        <dbReference type="EMBL" id="MDU0807851.1"/>
    </source>
</evidence>
<accession>A0ABU3TPT6</accession>
<dbReference type="InterPro" id="IPR036873">
    <property type="entry name" value="Rhodanese-like_dom_sf"/>
</dbReference>
<name>A0ABU3TPT6_9BACT</name>
<proteinExistence type="predicted"/>
<dbReference type="PROSITE" id="PS50206">
    <property type="entry name" value="RHODANESE_3"/>
    <property type="match status" value="1"/>
</dbReference>